<keyword evidence="4 7" id="KW-0238">DNA-binding</keyword>
<dbReference type="GO" id="GO:0006355">
    <property type="term" value="P:regulation of DNA-templated transcription"/>
    <property type="evidence" value="ECO:0007669"/>
    <property type="project" value="InterPro"/>
</dbReference>
<dbReference type="SUPFAM" id="SSF52172">
    <property type="entry name" value="CheY-like"/>
    <property type="match status" value="1"/>
</dbReference>
<dbReference type="InterPro" id="IPR001867">
    <property type="entry name" value="OmpR/PhoB-type_DNA-bd"/>
</dbReference>
<dbReference type="InterPro" id="IPR039420">
    <property type="entry name" value="WalR-like"/>
</dbReference>
<reference evidence="10 11" key="1">
    <citation type="submission" date="2016-10" db="EMBL/GenBank/DDBJ databases">
        <authorList>
            <person name="de Groot N.N."/>
        </authorList>
    </citation>
    <scope>NUCLEOTIDE SEQUENCE [LARGE SCALE GENOMIC DNA]</scope>
    <source>
        <strain evidence="10 11">DSM 19981</strain>
    </source>
</reference>
<dbReference type="Pfam" id="PF00486">
    <property type="entry name" value="Trans_reg_C"/>
    <property type="match status" value="1"/>
</dbReference>
<dbReference type="Gene3D" id="6.10.250.690">
    <property type="match status" value="1"/>
</dbReference>
<dbReference type="CDD" id="cd17574">
    <property type="entry name" value="REC_OmpR"/>
    <property type="match status" value="1"/>
</dbReference>
<evidence type="ECO:0000256" key="3">
    <source>
        <dbReference type="ARBA" id="ARBA00023015"/>
    </source>
</evidence>
<dbReference type="AlphaFoldDB" id="A0A1I3ZB54"/>
<dbReference type="PANTHER" id="PTHR48111:SF4">
    <property type="entry name" value="DNA-BINDING DUAL TRANSCRIPTIONAL REGULATOR OMPR"/>
    <property type="match status" value="1"/>
</dbReference>
<evidence type="ECO:0000256" key="1">
    <source>
        <dbReference type="ARBA" id="ARBA00022553"/>
    </source>
</evidence>
<keyword evidence="11" id="KW-1185">Reference proteome</keyword>
<dbReference type="SUPFAM" id="SSF46894">
    <property type="entry name" value="C-terminal effector domain of the bipartite response regulators"/>
    <property type="match status" value="1"/>
</dbReference>
<feature type="domain" description="OmpR/PhoB-type" evidence="9">
    <location>
        <begin position="141"/>
        <end position="242"/>
    </location>
</feature>
<dbReference type="SMART" id="SM00448">
    <property type="entry name" value="REC"/>
    <property type="match status" value="1"/>
</dbReference>
<dbReference type="RefSeq" id="WP_092958360.1">
    <property type="nucleotide sequence ID" value="NZ_FOSQ01000002.1"/>
</dbReference>
<accession>A0A1I3ZB54</accession>
<evidence type="ECO:0000256" key="2">
    <source>
        <dbReference type="ARBA" id="ARBA00023012"/>
    </source>
</evidence>
<feature type="domain" description="Response regulatory" evidence="8">
    <location>
        <begin position="7"/>
        <end position="122"/>
    </location>
</feature>
<evidence type="ECO:0000256" key="5">
    <source>
        <dbReference type="ARBA" id="ARBA00023163"/>
    </source>
</evidence>
<evidence type="ECO:0000259" key="8">
    <source>
        <dbReference type="PROSITE" id="PS50110"/>
    </source>
</evidence>
<name>A0A1I3ZB54_9PROT</name>
<gene>
    <name evidence="10" type="ORF">SAMN02745775_102347</name>
</gene>
<dbReference type="STRING" id="1123062.SAMN02745775_102347"/>
<dbReference type="InterPro" id="IPR016032">
    <property type="entry name" value="Sig_transdc_resp-reg_C-effctor"/>
</dbReference>
<proteinExistence type="predicted"/>
<dbReference type="EMBL" id="FOSQ01000002">
    <property type="protein sequence ID" value="SFK41100.1"/>
    <property type="molecule type" value="Genomic_DNA"/>
</dbReference>
<keyword evidence="2" id="KW-0902">Two-component regulatory system</keyword>
<dbReference type="InterPro" id="IPR036388">
    <property type="entry name" value="WH-like_DNA-bd_sf"/>
</dbReference>
<dbReference type="InterPro" id="IPR001789">
    <property type="entry name" value="Sig_transdc_resp-reg_receiver"/>
</dbReference>
<dbReference type="OrthoDB" id="9784252at2"/>
<dbReference type="GO" id="GO:0005829">
    <property type="term" value="C:cytosol"/>
    <property type="evidence" value="ECO:0007669"/>
    <property type="project" value="TreeGrafter"/>
</dbReference>
<evidence type="ECO:0000313" key="11">
    <source>
        <dbReference type="Proteomes" id="UP000199473"/>
    </source>
</evidence>
<keyword evidence="5" id="KW-0804">Transcription</keyword>
<evidence type="ECO:0000256" key="6">
    <source>
        <dbReference type="PROSITE-ProRule" id="PRU00169"/>
    </source>
</evidence>
<keyword evidence="1 6" id="KW-0597">Phosphoprotein</keyword>
<dbReference type="PANTHER" id="PTHR48111">
    <property type="entry name" value="REGULATOR OF RPOS"/>
    <property type="match status" value="1"/>
</dbReference>
<dbReference type="Pfam" id="PF00072">
    <property type="entry name" value="Response_reg"/>
    <property type="match status" value="1"/>
</dbReference>
<dbReference type="GO" id="GO:0032993">
    <property type="term" value="C:protein-DNA complex"/>
    <property type="evidence" value="ECO:0007669"/>
    <property type="project" value="TreeGrafter"/>
</dbReference>
<dbReference type="CDD" id="cd00383">
    <property type="entry name" value="trans_reg_C"/>
    <property type="match status" value="1"/>
</dbReference>
<dbReference type="Gene3D" id="1.10.10.10">
    <property type="entry name" value="Winged helix-like DNA-binding domain superfamily/Winged helix DNA-binding domain"/>
    <property type="match status" value="1"/>
</dbReference>
<feature type="DNA-binding region" description="OmpR/PhoB-type" evidence="7">
    <location>
        <begin position="141"/>
        <end position="242"/>
    </location>
</feature>
<keyword evidence="3" id="KW-0805">Transcription regulation</keyword>
<dbReference type="PROSITE" id="PS50110">
    <property type="entry name" value="RESPONSE_REGULATORY"/>
    <property type="match status" value="1"/>
</dbReference>
<dbReference type="GO" id="GO:0000976">
    <property type="term" value="F:transcription cis-regulatory region binding"/>
    <property type="evidence" value="ECO:0007669"/>
    <property type="project" value="TreeGrafter"/>
</dbReference>
<sequence length="245" mass="26622">MAGGTTNLLVVEDDPFQRETVCAYLSGQGFAVEGVADGTSFRAAIAAAMPDAVLLDVGLPGGEDGFALARWMRALSPGIGIIMLTAAGDLVDRVVGLESGADDYITKPFEPRELLARIRAVMRRAHAEAAASPQRPENLAPGRIRMGGAVLDLKRGLLLTADGREDTLTEGEFTLLKLFVDNPNRALHRDWLLERTSGDEEPEAFDRAIDLRIMRLRRKVERNPARPMAIRTVRGVGYLFDPEAG</sequence>
<organism evidence="10 11">
    <name type="scientific">Falsiroseomonas stagni DSM 19981</name>
    <dbReference type="NCBI Taxonomy" id="1123062"/>
    <lineage>
        <taxon>Bacteria</taxon>
        <taxon>Pseudomonadati</taxon>
        <taxon>Pseudomonadota</taxon>
        <taxon>Alphaproteobacteria</taxon>
        <taxon>Acetobacterales</taxon>
        <taxon>Roseomonadaceae</taxon>
        <taxon>Falsiroseomonas</taxon>
    </lineage>
</organism>
<feature type="modified residue" description="4-aspartylphosphate" evidence="6">
    <location>
        <position position="56"/>
    </location>
</feature>
<evidence type="ECO:0000256" key="4">
    <source>
        <dbReference type="ARBA" id="ARBA00023125"/>
    </source>
</evidence>
<dbReference type="Gene3D" id="3.40.50.2300">
    <property type="match status" value="1"/>
</dbReference>
<evidence type="ECO:0000313" key="10">
    <source>
        <dbReference type="EMBL" id="SFK41100.1"/>
    </source>
</evidence>
<dbReference type="InterPro" id="IPR011006">
    <property type="entry name" value="CheY-like_superfamily"/>
</dbReference>
<dbReference type="PROSITE" id="PS51755">
    <property type="entry name" value="OMPR_PHOB"/>
    <property type="match status" value="1"/>
</dbReference>
<dbReference type="GO" id="GO:0000156">
    <property type="term" value="F:phosphorelay response regulator activity"/>
    <property type="evidence" value="ECO:0007669"/>
    <property type="project" value="TreeGrafter"/>
</dbReference>
<dbReference type="SMART" id="SM00862">
    <property type="entry name" value="Trans_reg_C"/>
    <property type="match status" value="1"/>
</dbReference>
<protein>
    <submittedName>
        <fullName evidence="10">Two-component system, OmpR family, phosphate regulon response regulator OmpR</fullName>
    </submittedName>
</protein>
<evidence type="ECO:0000259" key="9">
    <source>
        <dbReference type="PROSITE" id="PS51755"/>
    </source>
</evidence>
<dbReference type="Proteomes" id="UP000199473">
    <property type="component" value="Unassembled WGS sequence"/>
</dbReference>
<evidence type="ECO:0000256" key="7">
    <source>
        <dbReference type="PROSITE-ProRule" id="PRU01091"/>
    </source>
</evidence>